<evidence type="ECO:0000259" key="1">
    <source>
        <dbReference type="Pfam" id="PF01636"/>
    </source>
</evidence>
<organism evidence="2">
    <name type="scientific">Acidicaldus sp</name>
    <dbReference type="NCBI Taxonomy" id="1872105"/>
    <lineage>
        <taxon>Bacteria</taxon>
        <taxon>Pseudomonadati</taxon>
        <taxon>Pseudomonadota</taxon>
        <taxon>Alphaproteobacteria</taxon>
        <taxon>Acetobacterales</taxon>
        <taxon>Acetobacteraceae</taxon>
        <taxon>Acidicaldus</taxon>
    </lineage>
</organism>
<dbReference type="InterPro" id="IPR052898">
    <property type="entry name" value="ACAD10-like"/>
</dbReference>
<feature type="domain" description="Aminoglycoside phosphotransferase" evidence="1">
    <location>
        <begin position="39"/>
        <end position="264"/>
    </location>
</feature>
<dbReference type="Pfam" id="PF01636">
    <property type="entry name" value="APH"/>
    <property type="match status" value="1"/>
</dbReference>
<dbReference type="InterPro" id="IPR002575">
    <property type="entry name" value="Aminoglycoside_PTrfase"/>
</dbReference>
<reference evidence="2" key="1">
    <citation type="journal article" date="2020" name="mSystems">
        <title>Genome- and Community-Level Interaction Insights into Carbon Utilization and Element Cycling Functions of Hydrothermarchaeota in Hydrothermal Sediment.</title>
        <authorList>
            <person name="Zhou Z."/>
            <person name="Liu Y."/>
            <person name="Xu W."/>
            <person name="Pan J."/>
            <person name="Luo Z.H."/>
            <person name="Li M."/>
        </authorList>
    </citation>
    <scope>NUCLEOTIDE SEQUENCE</scope>
    <source>
        <strain evidence="2">SpSt-997</strain>
    </source>
</reference>
<dbReference type="InterPro" id="IPR041726">
    <property type="entry name" value="ACAD10_11_N"/>
</dbReference>
<dbReference type="AlphaFoldDB" id="A0A8J4M6G4"/>
<gene>
    <name evidence="2" type="ORF">ENY07_11165</name>
</gene>
<protein>
    <submittedName>
        <fullName evidence="2">Phosphotransferase family protein</fullName>
    </submittedName>
</protein>
<name>A0A8J4M6G4_9PROT</name>
<sequence>MTEGVPELVPVLPNHRFDEVALARYLAETLPGFAGPMVVRQFQGGQSNPTFHLRAGARDYVLRKKPPGKLLPSAHAVDREFRVLKALAGSAVPVPTVHLLCTDPAVIGQMFYVMDYVRGRVFADRALPGIAPAERAAMYDDMNRVLALLHGLDYRALGLGDFGRPEGYVARQTARWSQQYQASRTEDVPAMEALMRWLPAHLPDNEEAAIVHGDFRLGNLLFHPTEPRVVAVLDWELATIGHPLADLAYNLLTYRLPEAAGGAAEAEMVALGIPAEAAYVARYSERSGRAAGPELEFMIVFAMFRLAAIAAGVYRRALDGNAADARAFERGHIFKEIAERAWQFAQRLEPKAEKSQ</sequence>
<accession>A0A8J4M6G4</accession>
<comment type="caution">
    <text evidence="2">The sequence shown here is derived from an EMBL/GenBank/DDBJ whole genome shotgun (WGS) entry which is preliminary data.</text>
</comment>
<evidence type="ECO:0000313" key="2">
    <source>
        <dbReference type="EMBL" id="HGC43762.1"/>
    </source>
</evidence>
<dbReference type="PANTHER" id="PTHR47829">
    <property type="entry name" value="HYDROLASE, PUTATIVE (AFU_ORTHOLOGUE AFUA_1G12880)-RELATED"/>
    <property type="match status" value="1"/>
</dbReference>
<dbReference type="CDD" id="cd05154">
    <property type="entry name" value="ACAD10_11_N-like"/>
    <property type="match status" value="1"/>
</dbReference>
<dbReference type="InterPro" id="IPR011009">
    <property type="entry name" value="Kinase-like_dom_sf"/>
</dbReference>
<proteinExistence type="predicted"/>
<dbReference type="Gene3D" id="3.90.1200.10">
    <property type="match status" value="1"/>
</dbReference>
<dbReference type="Gene3D" id="3.30.200.20">
    <property type="entry name" value="Phosphorylase Kinase, domain 1"/>
    <property type="match status" value="1"/>
</dbReference>
<dbReference type="SUPFAM" id="SSF56112">
    <property type="entry name" value="Protein kinase-like (PK-like)"/>
    <property type="match status" value="1"/>
</dbReference>
<dbReference type="PANTHER" id="PTHR47829:SF3">
    <property type="entry name" value="AMINOGLYCOSIDE PHOSPHOTRANSFERASE DOMAIN-CONTAINING PROTEIN"/>
    <property type="match status" value="1"/>
</dbReference>
<dbReference type="EMBL" id="DTQM01000214">
    <property type="protein sequence ID" value="HGC43762.1"/>
    <property type="molecule type" value="Genomic_DNA"/>
</dbReference>